<dbReference type="EMBL" id="JACOPX010000017">
    <property type="protein sequence ID" value="MBF6036151.1"/>
    <property type="molecule type" value="Genomic_DNA"/>
</dbReference>
<evidence type="ECO:0000313" key="3">
    <source>
        <dbReference type="Proteomes" id="UP000722111"/>
    </source>
</evidence>
<evidence type="ECO:0008006" key="4">
    <source>
        <dbReference type="Google" id="ProtNLM"/>
    </source>
</evidence>
<organism evidence="2 3">
    <name type="scientific">Pseudomonas neuropathica</name>
    <dbReference type="NCBI Taxonomy" id="2730425"/>
    <lineage>
        <taxon>Bacteria</taxon>
        <taxon>Pseudomonadati</taxon>
        <taxon>Pseudomonadota</taxon>
        <taxon>Gammaproteobacteria</taxon>
        <taxon>Pseudomonadales</taxon>
        <taxon>Pseudomonadaceae</taxon>
        <taxon>Pseudomonas</taxon>
    </lineage>
</organism>
<feature type="signal peptide" evidence="1">
    <location>
        <begin position="1"/>
        <end position="20"/>
    </location>
</feature>
<dbReference type="PROSITE" id="PS51257">
    <property type="entry name" value="PROKAR_LIPOPROTEIN"/>
    <property type="match status" value="1"/>
</dbReference>
<sequence>MKSVKLLPIMLVASSLFGCATSSSPGTNVPLTATRQNSGQIGNVTLADWGKDTGFSFFISGAPSGASLPLRLYAFVYKGSCAQPGPVAYAMNDKVTTERQPVRGWAFSRSAPVSLSTLLTGEYAIVVRTAATDGNVDIFCGDIRQADKMNDTAGQSLTKPPSS</sequence>
<comment type="caution">
    <text evidence="2">The sequence shown here is derived from an EMBL/GenBank/DDBJ whole genome shotgun (WGS) entry which is preliminary data.</text>
</comment>
<keyword evidence="3" id="KW-1185">Reference proteome</keyword>
<dbReference type="Proteomes" id="UP000722111">
    <property type="component" value="Unassembled WGS sequence"/>
</dbReference>
<evidence type="ECO:0000256" key="1">
    <source>
        <dbReference type="SAM" id="SignalP"/>
    </source>
</evidence>
<reference evidence="2 3" key="1">
    <citation type="submission" date="2020-08" db="EMBL/GenBank/DDBJ databases">
        <title>Description of novel Pseudomonas species.</title>
        <authorList>
            <person name="Duman M."/>
            <person name="Mulet M."/>
            <person name="Altun S."/>
            <person name="Saticioglu I.B."/>
            <person name="Lalucat J."/>
            <person name="Garcia-Valdes E."/>
        </authorList>
    </citation>
    <scope>NUCLEOTIDE SEQUENCE [LARGE SCALE GENOMIC DNA]</scope>
    <source>
        <strain evidence="2 3">P155</strain>
    </source>
</reference>
<feature type="chain" id="PRO_5046226758" description="Lipoprotein" evidence="1">
    <location>
        <begin position="21"/>
        <end position="163"/>
    </location>
</feature>
<name>A0ABS0BNY6_9PSED</name>
<dbReference type="RefSeq" id="WP_194935894.1">
    <property type="nucleotide sequence ID" value="NZ_JACOPX010000017.1"/>
</dbReference>
<accession>A0ABS0BNY6</accession>
<protein>
    <recommendedName>
        <fullName evidence="4">Lipoprotein</fullName>
    </recommendedName>
</protein>
<keyword evidence="1" id="KW-0732">Signal</keyword>
<gene>
    <name evidence="2" type="ORF">H8F23_23110</name>
</gene>
<evidence type="ECO:0000313" key="2">
    <source>
        <dbReference type="EMBL" id="MBF6036151.1"/>
    </source>
</evidence>
<proteinExistence type="predicted"/>